<feature type="domain" description="BOD1/SHG1" evidence="1">
    <location>
        <begin position="7"/>
        <end position="84"/>
    </location>
</feature>
<name>A0A5M3MV90_CONPW</name>
<dbReference type="EMBL" id="JH711577">
    <property type="protein sequence ID" value="EIW82511.1"/>
    <property type="molecule type" value="Genomic_DNA"/>
</dbReference>
<organism evidence="2 3">
    <name type="scientific">Coniophora puteana (strain RWD-64-598)</name>
    <name type="common">Brown rot fungus</name>
    <dbReference type="NCBI Taxonomy" id="741705"/>
    <lineage>
        <taxon>Eukaryota</taxon>
        <taxon>Fungi</taxon>
        <taxon>Dikarya</taxon>
        <taxon>Basidiomycota</taxon>
        <taxon>Agaricomycotina</taxon>
        <taxon>Agaricomycetes</taxon>
        <taxon>Agaricomycetidae</taxon>
        <taxon>Boletales</taxon>
        <taxon>Coniophorineae</taxon>
        <taxon>Coniophoraceae</taxon>
        <taxon>Coniophora</taxon>
    </lineage>
</organism>
<keyword evidence="3" id="KW-1185">Reference proteome</keyword>
<proteinExistence type="predicted"/>
<gene>
    <name evidence="2" type="ORF">CONPUDRAFT_165093</name>
</gene>
<dbReference type="Pfam" id="PF05205">
    <property type="entry name" value="COMPASS-Shg1"/>
    <property type="match status" value="1"/>
</dbReference>
<comment type="caution">
    <text evidence="2">The sequence shown here is derived from an EMBL/GenBank/DDBJ whole genome shotgun (WGS) entry which is preliminary data.</text>
</comment>
<evidence type="ECO:0000259" key="1">
    <source>
        <dbReference type="Pfam" id="PF05205"/>
    </source>
</evidence>
<dbReference type="OrthoDB" id="5579731at2759"/>
<dbReference type="GeneID" id="19205247"/>
<accession>A0A5M3MV90</accession>
<dbReference type="Proteomes" id="UP000053558">
    <property type="component" value="Unassembled WGS sequence"/>
</dbReference>
<dbReference type="InterPro" id="IPR055264">
    <property type="entry name" value="BOD1/SHG1_dom"/>
</dbReference>
<sequence length="109" mass="12670">MPSTPSELVEGFKKSGEFDRLRRELLAQFQRSDRVDGFNRRIEEIIRQRMESDQNLQHLPPDSVHRELMQEMDRYPLVERAAAEAPLISDANFASGTVRPSLQRMLNES</sequence>
<evidence type="ECO:0000313" key="2">
    <source>
        <dbReference type="EMBL" id="EIW82511.1"/>
    </source>
</evidence>
<dbReference type="KEGG" id="cput:CONPUDRAFT_165093"/>
<evidence type="ECO:0000313" key="3">
    <source>
        <dbReference type="Proteomes" id="UP000053558"/>
    </source>
</evidence>
<dbReference type="RefSeq" id="XP_007768151.1">
    <property type="nucleotide sequence ID" value="XM_007769961.1"/>
</dbReference>
<dbReference type="OMA" id="DMDIEEY"/>
<dbReference type="AlphaFoldDB" id="A0A5M3MV90"/>
<reference evidence="3" key="1">
    <citation type="journal article" date="2012" name="Science">
        <title>The Paleozoic origin of enzymatic lignin decomposition reconstructed from 31 fungal genomes.</title>
        <authorList>
            <person name="Floudas D."/>
            <person name="Binder M."/>
            <person name="Riley R."/>
            <person name="Barry K."/>
            <person name="Blanchette R.A."/>
            <person name="Henrissat B."/>
            <person name="Martinez A.T."/>
            <person name="Otillar R."/>
            <person name="Spatafora J.W."/>
            <person name="Yadav J.S."/>
            <person name="Aerts A."/>
            <person name="Benoit I."/>
            <person name="Boyd A."/>
            <person name="Carlson A."/>
            <person name="Copeland A."/>
            <person name="Coutinho P.M."/>
            <person name="de Vries R.P."/>
            <person name="Ferreira P."/>
            <person name="Findley K."/>
            <person name="Foster B."/>
            <person name="Gaskell J."/>
            <person name="Glotzer D."/>
            <person name="Gorecki P."/>
            <person name="Heitman J."/>
            <person name="Hesse C."/>
            <person name="Hori C."/>
            <person name="Igarashi K."/>
            <person name="Jurgens J.A."/>
            <person name="Kallen N."/>
            <person name="Kersten P."/>
            <person name="Kohler A."/>
            <person name="Kuees U."/>
            <person name="Kumar T.K.A."/>
            <person name="Kuo A."/>
            <person name="LaButti K."/>
            <person name="Larrondo L.F."/>
            <person name="Lindquist E."/>
            <person name="Ling A."/>
            <person name="Lombard V."/>
            <person name="Lucas S."/>
            <person name="Lundell T."/>
            <person name="Martin R."/>
            <person name="McLaughlin D.J."/>
            <person name="Morgenstern I."/>
            <person name="Morin E."/>
            <person name="Murat C."/>
            <person name="Nagy L.G."/>
            <person name="Nolan M."/>
            <person name="Ohm R.A."/>
            <person name="Patyshakuliyeva A."/>
            <person name="Rokas A."/>
            <person name="Ruiz-Duenas F.J."/>
            <person name="Sabat G."/>
            <person name="Salamov A."/>
            <person name="Samejima M."/>
            <person name="Schmutz J."/>
            <person name="Slot J.C."/>
            <person name="St John F."/>
            <person name="Stenlid J."/>
            <person name="Sun H."/>
            <person name="Sun S."/>
            <person name="Syed K."/>
            <person name="Tsang A."/>
            <person name="Wiebenga A."/>
            <person name="Young D."/>
            <person name="Pisabarro A."/>
            <person name="Eastwood D.C."/>
            <person name="Martin F."/>
            <person name="Cullen D."/>
            <person name="Grigoriev I.V."/>
            <person name="Hibbett D.S."/>
        </authorList>
    </citation>
    <scope>NUCLEOTIDE SEQUENCE [LARGE SCALE GENOMIC DNA]</scope>
    <source>
        <strain evidence="3">RWD-64-598 SS2</strain>
    </source>
</reference>
<protein>
    <recommendedName>
        <fullName evidence="1">BOD1/SHG1 domain-containing protein</fullName>
    </recommendedName>
</protein>